<keyword evidence="1" id="KW-0812">Transmembrane</keyword>
<protein>
    <submittedName>
        <fullName evidence="2">Uncharacterized protein</fullName>
    </submittedName>
</protein>
<dbReference type="STRING" id="1202768.SAMN05216285_1921"/>
<keyword evidence="1" id="KW-1133">Transmembrane helix</keyword>
<dbReference type="EMBL" id="FOIS01000002">
    <property type="protein sequence ID" value="SEW02772.1"/>
    <property type="molecule type" value="Genomic_DNA"/>
</dbReference>
<reference evidence="3" key="1">
    <citation type="submission" date="2016-10" db="EMBL/GenBank/DDBJ databases">
        <authorList>
            <person name="Varghese N."/>
        </authorList>
    </citation>
    <scope>NUCLEOTIDE SEQUENCE [LARGE SCALE GENOMIC DNA]</scope>
    <source>
        <strain evidence="3">CGMCC 1.12284</strain>
    </source>
</reference>
<sequence>MMSETAFIATIAVFWLSELAFGSLVVYWFVTQGFDDEEATASGVAPLEDRSDTMRSLGMWAAFFAVLVAGILLAS</sequence>
<dbReference type="AlphaFoldDB" id="A0A1I0NPF5"/>
<dbReference type="eggNOG" id="ENOG502N5A4">
    <property type="taxonomic scope" value="Archaea"/>
</dbReference>
<keyword evidence="1" id="KW-0472">Membrane</keyword>
<evidence type="ECO:0000313" key="3">
    <source>
        <dbReference type="Proteomes" id="UP000183275"/>
    </source>
</evidence>
<name>A0A1I0NPF5_9EURY</name>
<evidence type="ECO:0000313" key="2">
    <source>
        <dbReference type="EMBL" id="SEW02772.1"/>
    </source>
</evidence>
<feature type="transmembrane region" description="Helical" evidence="1">
    <location>
        <begin position="7"/>
        <end position="30"/>
    </location>
</feature>
<evidence type="ECO:0000256" key="1">
    <source>
        <dbReference type="SAM" id="Phobius"/>
    </source>
</evidence>
<feature type="transmembrane region" description="Helical" evidence="1">
    <location>
        <begin position="57"/>
        <end position="74"/>
    </location>
</feature>
<gene>
    <name evidence="2" type="ORF">SAMN05216285_1921</name>
</gene>
<proteinExistence type="predicted"/>
<accession>A0A1I0NPF5</accession>
<dbReference type="Proteomes" id="UP000183275">
    <property type="component" value="Unassembled WGS sequence"/>
</dbReference>
<keyword evidence="3" id="KW-1185">Reference proteome</keyword>
<organism evidence="2 3">
    <name type="scientific">Natrinema salifodinae</name>
    <dbReference type="NCBI Taxonomy" id="1202768"/>
    <lineage>
        <taxon>Archaea</taxon>
        <taxon>Methanobacteriati</taxon>
        <taxon>Methanobacteriota</taxon>
        <taxon>Stenosarchaea group</taxon>
        <taxon>Halobacteria</taxon>
        <taxon>Halobacteriales</taxon>
        <taxon>Natrialbaceae</taxon>
        <taxon>Natrinema</taxon>
    </lineage>
</organism>